<keyword evidence="2" id="KW-1185">Reference proteome</keyword>
<organism evidence="1 2">
    <name type="scientific">Leucobacter rhizosphaerae</name>
    <dbReference type="NCBI Taxonomy" id="2932245"/>
    <lineage>
        <taxon>Bacteria</taxon>
        <taxon>Bacillati</taxon>
        <taxon>Actinomycetota</taxon>
        <taxon>Actinomycetes</taxon>
        <taxon>Micrococcales</taxon>
        <taxon>Microbacteriaceae</taxon>
        <taxon>Leucobacter</taxon>
    </lineage>
</organism>
<dbReference type="EMBL" id="CP095043">
    <property type="protein sequence ID" value="UOQ60395.1"/>
    <property type="molecule type" value="Genomic_DNA"/>
</dbReference>
<sequence length="233" mass="25644">MGTQDLAGRCLPFAQSFFGAPIRYDYAFQAWEATQHKGGVNDPLPDVPVLLWFSHIGRYYSHSKGVWETVNAGHVTIHVPGDAIYSSPTSGYGSQRFATIREIEQAFNATYVGWSLDINGLLVAAWEEDDDMYSDDDRTRDNQVARDVKGIRETVAEIKETLERFPAVDDAIFKKTKTSFGTPGGLLLQAKRTDDALFKDTETSFGTPGGVLKTLRVVLDKLDEISGGKAGGE</sequence>
<reference evidence="1 2" key="1">
    <citation type="submission" date="2022-04" db="EMBL/GenBank/DDBJ databases">
        <title>Leucobacter sp. isolated from rhizosphere of onion.</title>
        <authorList>
            <person name="Won M."/>
            <person name="Lee C.-M."/>
            <person name="Woen H.-Y."/>
            <person name="Kwon S.-W."/>
        </authorList>
    </citation>
    <scope>NUCLEOTIDE SEQUENCE [LARGE SCALE GENOMIC DNA]</scope>
    <source>
        <strain evidence="1 2">H25R-14</strain>
    </source>
</reference>
<dbReference type="RefSeq" id="WP_244685991.1">
    <property type="nucleotide sequence ID" value="NZ_CP095043.1"/>
</dbReference>
<protein>
    <submittedName>
        <fullName evidence="1">Uncharacterized protein</fullName>
    </submittedName>
</protein>
<accession>A0ABY4FVQ3</accession>
<evidence type="ECO:0000313" key="2">
    <source>
        <dbReference type="Proteomes" id="UP000831775"/>
    </source>
</evidence>
<name>A0ABY4FVQ3_9MICO</name>
<proteinExistence type="predicted"/>
<dbReference type="Proteomes" id="UP000831775">
    <property type="component" value="Chromosome"/>
</dbReference>
<gene>
    <name evidence="1" type="ORF">MUN76_15405</name>
</gene>
<evidence type="ECO:0000313" key="1">
    <source>
        <dbReference type="EMBL" id="UOQ60395.1"/>
    </source>
</evidence>